<dbReference type="EMBL" id="SDAQ01000001">
    <property type="protein sequence ID" value="KAI3559258.1"/>
    <property type="molecule type" value="Genomic_DNA"/>
</dbReference>
<dbReference type="AlphaFoldDB" id="A0A9P9XTA7"/>
<proteinExistence type="predicted"/>
<accession>A0A9P9XTA7</accession>
<sequence>MLRRDSDLWPDFVLLVGEVEGESWRDAGGDASEADAVEDIEDVVEVEPEREELIARGGDGCRLREERKGKKRLFFAGSCVRGGMLWFGSRRATIFSRKDFGVR</sequence>
<organism evidence="1 2">
    <name type="scientific">Colletotrichum abscissum</name>
    <dbReference type="NCBI Taxonomy" id="1671311"/>
    <lineage>
        <taxon>Eukaryota</taxon>
        <taxon>Fungi</taxon>
        <taxon>Dikarya</taxon>
        <taxon>Ascomycota</taxon>
        <taxon>Pezizomycotina</taxon>
        <taxon>Sordariomycetes</taxon>
        <taxon>Hypocreomycetidae</taxon>
        <taxon>Glomerellales</taxon>
        <taxon>Glomerellaceae</taxon>
        <taxon>Colletotrichum</taxon>
        <taxon>Colletotrichum acutatum species complex</taxon>
    </lineage>
</organism>
<gene>
    <name evidence="1" type="ORF">CABS02_00233</name>
</gene>
<name>A0A9P9XTA7_9PEZI</name>
<comment type="caution">
    <text evidence="1">The sequence shown here is derived from an EMBL/GenBank/DDBJ whole genome shotgun (WGS) entry which is preliminary data.</text>
</comment>
<evidence type="ECO:0000313" key="2">
    <source>
        <dbReference type="Proteomes" id="UP001056436"/>
    </source>
</evidence>
<protein>
    <submittedName>
        <fullName evidence="1">Uncharacterized protein</fullName>
    </submittedName>
</protein>
<reference evidence="1" key="1">
    <citation type="submission" date="2019-01" db="EMBL/GenBank/DDBJ databases">
        <title>Colletotrichum abscissum LGMF1257.</title>
        <authorList>
            <person name="Baroncelli R."/>
        </authorList>
    </citation>
    <scope>NUCLEOTIDE SEQUENCE</scope>
    <source>
        <strain evidence="1">Ca142</strain>
    </source>
</reference>
<evidence type="ECO:0000313" key="1">
    <source>
        <dbReference type="EMBL" id="KAI3559258.1"/>
    </source>
</evidence>
<dbReference type="Proteomes" id="UP001056436">
    <property type="component" value="Unassembled WGS sequence"/>
</dbReference>
<keyword evidence="2" id="KW-1185">Reference proteome</keyword>